<evidence type="ECO:0000313" key="14">
    <source>
        <dbReference type="Proteomes" id="UP000887575"/>
    </source>
</evidence>
<evidence type="ECO:0000259" key="13">
    <source>
        <dbReference type="PROSITE" id="PS51371"/>
    </source>
</evidence>
<accession>A0AAF3ENV0</accession>
<feature type="transmembrane region" description="Helical" evidence="11">
    <location>
        <begin position="345"/>
        <end position="369"/>
    </location>
</feature>
<dbReference type="WBParaSite" id="MBELARI_LOCUS15739">
    <property type="protein sequence ID" value="MBELARI_LOCUS15739"/>
    <property type="gene ID" value="MBELARI_LOCUS15739"/>
</dbReference>
<protein>
    <recommendedName>
        <fullName evidence="11">Chloride channel protein</fullName>
    </recommendedName>
</protein>
<comment type="subcellular location">
    <subcellularLocation>
        <location evidence="1 11">Membrane</location>
        <topology evidence="1 11">Multi-pass membrane protein</topology>
    </subcellularLocation>
</comment>
<evidence type="ECO:0000256" key="12">
    <source>
        <dbReference type="SAM" id="MobiDB-lite"/>
    </source>
</evidence>
<feature type="transmembrane region" description="Helical" evidence="11">
    <location>
        <begin position="430"/>
        <end position="449"/>
    </location>
</feature>
<evidence type="ECO:0000256" key="7">
    <source>
        <dbReference type="ARBA" id="ARBA00023122"/>
    </source>
</evidence>
<evidence type="ECO:0000256" key="1">
    <source>
        <dbReference type="ARBA" id="ARBA00004141"/>
    </source>
</evidence>
<proteinExistence type="inferred from homology"/>
<dbReference type="PANTHER" id="PTHR11689">
    <property type="entry name" value="CHLORIDE CHANNEL PROTEIN CLC FAMILY MEMBER"/>
    <property type="match status" value="1"/>
</dbReference>
<keyword evidence="9 11" id="KW-0868">Chloride</keyword>
<keyword evidence="2 11" id="KW-0813">Transport</keyword>
<dbReference type="GO" id="GO:0005254">
    <property type="term" value="F:chloride channel activity"/>
    <property type="evidence" value="ECO:0007669"/>
    <property type="project" value="UniProtKB-UniRule"/>
</dbReference>
<comment type="caution">
    <text evidence="11">Lacks conserved residue(s) required for the propagation of feature annotation.</text>
</comment>
<dbReference type="InterPro" id="IPR014743">
    <property type="entry name" value="Cl-channel_core"/>
</dbReference>
<sequence>MKIAKIDRPRKCSFLRKLRAYGSQDSPEHHELTVHFDEKNLALTSHYGSMENTTPPNGTATPPSASFYRRAHRMPSARAPRPRTISESSIDVYEDPVVGMDRVASQSNINSEARRRRMEDVSQEQTPMISPHRDHHTISSKFESLNYEVCENELYRNEERKESHQLNLWKLSLNRWIACFFIGICTALVAAGIDILVNKSNWLKQDVIMNQLISDCEQQLDRGMGGHCMIYVELVWILYNCSLVCIAAAMVIWWSPISGGSGIPQIKCYLNGIAIPDVVSFKTLITKALGVSCAVGGGLCAGKEGPMIHSGGCVAAGISQGRSTSLGLDFGVFKEFRNDREKRDFVSAGAAAGVSAAFGAPIGGVLFSLEEGASFWNQSLTWRMFFTSMFSSFTVSAILAWYHGAGAWLSWNGLANFGVFEDKDYNLFEIPFFLAIGVIGGVSGAFFNYLNINLAKFRKKYILTKKQRLLEAIIIAATSGFFGFLTLFLVDDCQPIGINPETTAVNQLWCPKGEYSAVANLFFDGSEGGIKSLFHSPINSFRPYTLLIFAVEYFFLTAWTFGVSVPAGIFIPLLLTGAAWGRYIGVGLAHLIPSVVGTHPGKYALAGAAAQLGGSVRMTISLTAILMEATKDISFGLPIMLVLMTAKLVGDIFNEGIYDSLIDLQGIPVLGWHPPKMSRNINAKQIMRKDVVALERRERVGRLKEILETTSHHGFPVVDRIEESMTGNLPDYGQIQGIILRSQLVRILERRAFTIHPDGRTGCQWVLSHEDFLDETDCKEKTVAELGLRNEDFGCWVDLSPVLHSHPHRVPLNASLPFVYQIFRGLGLRYLMVVNEENRLRGVITRKDVARFKETRKRRRYRVRELFISEDGGPN</sequence>
<organism evidence="14 15">
    <name type="scientific">Mesorhabditis belari</name>
    <dbReference type="NCBI Taxonomy" id="2138241"/>
    <lineage>
        <taxon>Eukaryota</taxon>
        <taxon>Metazoa</taxon>
        <taxon>Ecdysozoa</taxon>
        <taxon>Nematoda</taxon>
        <taxon>Chromadorea</taxon>
        <taxon>Rhabditida</taxon>
        <taxon>Rhabditina</taxon>
        <taxon>Rhabditomorpha</taxon>
        <taxon>Rhabditoidea</taxon>
        <taxon>Rhabditidae</taxon>
        <taxon>Mesorhabditinae</taxon>
        <taxon>Mesorhabditis</taxon>
    </lineage>
</organism>
<evidence type="ECO:0000256" key="11">
    <source>
        <dbReference type="RuleBase" id="RU361221"/>
    </source>
</evidence>
<feature type="transmembrane region" description="Helical" evidence="11">
    <location>
        <begin position="230"/>
        <end position="254"/>
    </location>
</feature>
<dbReference type="InterPro" id="IPR000644">
    <property type="entry name" value="CBS_dom"/>
</dbReference>
<feature type="domain" description="CBS" evidence="13">
    <location>
        <begin position="687"/>
        <end position="755"/>
    </location>
</feature>
<dbReference type="PRINTS" id="PR00762">
    <property type="entry name" value="CLCHANNEL"/>
</dbReference>
<dbReference type="PANTHER" id="PTHR11689:SF136">
    <property type="entry name" value="H(+)_CL(-) EXCHANGE TRANSPORTER 7"/>
    <property type="match status" value="1"/>
</dbReference>
<dbReference type="AlphaFoldDB" id="A0AAF3ENV0"/>
<dbReference type="InterPro" id="IPR046342">
    <property type="entry name" value="CBS_dom_sf"/>
</dbReference>
<dbReference type="Gene3D" id="1.10.3080.10">
    <property type="entry name" value="Clc chloride channel"/>
    <property type="match status" value="1"/>
</dbReference>
<feature type="transmembrane region" description="Helical" evidence="11">
    <location>
        <begin position="175"/>
        <end position="197"/>
    </location>
</feature>
<dbReference type="Pfam" id="PF00571">
    <property type="entry name" value="CBS"/>
    <property type="match status" value="1"/>
</dbReference>
<dbReference type="Gene3D" id="3.10.580.10">
    <property type="entry name" value="CBS-domain"/>
    <property type="match status" value="1"/>
</dbReference>
<dbReference type="SUPFAM" id="SSF81340">
    <property type="entry name" value="Clc chloride channel"/>
    <property type="match status" value="1"/>
</dbReference>
<evidence type="ECO:0000313" key="15">
    <source>
        <dbReference type="WBParaSite" id="MBELARI_LOCUS15739"/>
    </source>
</evidence>
<dbReference type="SUPFAM" id="SSF54631">
    <property type="entry name" value="CBS-domain pair"/>
    <property type="match status" value="1"/>
</dbReference>
<evidence type="ECO:0000256" key="5">
    <source>
        <dbReference type="ARBA" id="ARBA00022989"/>
    </source>
</evidence>
<dbReference type="PROSITE" id="PS51371">
    <property type="entry name" value="CBS"/>
    <property type="match status" value="2"/>
</dbReference>
<evidence type="ECO:0000256" key="9">
    <source>
        <dbReference type="ARBA" id="ARBA00023214"/>
    </source>
</evidence>
<dbReference type="InterPro" id="IPR051280">
    <property type="entry name" value="Cl-channel/antiporter"/>
</dbReference>
<dbReference type="CDD" id="cd04591">
    <property type="entry name" value="CBS_pair_voltage-gated_CLC_euk_bac"/>
    <property type="match status" value="1"/>
</dbReference>
<feature type="region of interest" description="Disordered" evidence="12">
    <location>
        <begin position="109"/>
        <end position="134"/>
    </location>
</feature>
<dbReference type="GO" id="GO:0005765">
    <property type="term" value="C:lysosomal membrane"/>
    <property type="evidence" value="ECO:0007669"/>
    <property type="project" value="TreeGrafter"/>
</dbReference>
<feature type="domain" description="CBS" evidence="13">
    <location>
        <begin position="803"/>
        <end position="860"/>
    </location>
</feature>
<feature type="region of interest" description="Disordered" evidence="12">
    <location>
        <begin position="47"/>
        <end position="66"/>
    </location>
</feature>
<keyword evidence="5 11" id="KW-1133">Transmembrane helix</keyword>
<keyword evidence="8 11" id="KW-0472">Membrane</keyword>
<dbReference type="SMART" id="SM00116">
    <property type="entry name" value="CBS"/>
    <property type="match status" value="2"/>
</dbReference>
<keyword evidence="14" id="KW-1185">Reference proteome</keyword>
<name>A0AAF3ENV0_9BILA</name>
<evidence type="ECO:0000256" key="2">
    <source>
        <dbReference type="ARBA" id="ARBA00022448"/>
    </source>
</evidence>
<evidence type="ECO:0000256" key="3">
    <source>
        <dbReference type="ARBA" id="ARBA00022692"/>
    </source>
</evidence>
<keyword evidence="3 11" id="KW-0812">Transmembrane</keyword>
<reference evidence="15" key="1">
    <citation type="submission" date="2024-02" db="UniProtKB">
        <authorList>
            <consortium name="WormBaseParasite"/>
        </authorList>
    </citation>
    <scope>IDENTIFICATION</scope>
</reference>
<keyword evidence="4" id="KW-0677">Repeat</keyword>
<comment type="similarity">
    <text evidence="11">Belongs to the chloride channel (TC 2.A.49) family.</text>
</comment>
<feature type="transmembrane region" description="Helical" evidence="11">
    <location>
        <begin position="381"/>
        <end position="402"/>
    </location>
</feature>
<evidence type="ECO:0000256" key="4">
    <source>
        <dbReference type="ARBA" id="ARBA00022737"/>
    </source>
</evidence>
<dbReference type="InterPro" id="IPR001807">
    <property type="entry name" value="ClC"/>
</dbReference>
<evidence type="ECO:0000256" key="10">
    <source>
        <dbReference type="PROSITE-ProRule" id="PRU00703"/>
    </source>
</evidence>
<dbReference type="Proteomes" id="UP000887575">
    <property type="component" value="Unassembled WGS sequence"/>
</dbReference>
<keyword evidence="6 11" id="KW-0406">Ion transport</keyword>
<feature type="transmembrane region" description="Helical" evidence="11">
    <location>
        <begin position="469"/>
        <end position="490"/>
    </location>
</feature>
<dbReference type="Pfam" id="PF00654">
    <property type="entry name" value="Voltage_CLC"/>
    <property type="match status" value="1"/>
</dbReference>
<evidence type="ECO:0000256" key="6">
    <source>
        <dbReference type="ARBA" id="ARBA00023065"/>
    </source>
</evidence>
<keyword evidence="7 10" id="KW-0129">CBS domain</keyword>
<feature type="compositionally biased region" description="Low complexity" evidence="12">
    <location>
        <begin position="52"/>
        <end position="66"/>
    </location>
</feature>
<evidence type="ECO:0000256" key="8">
    <source>
        <dbReference type="ARBA" id="ARBA00023136"/>
    </source>
</evidence>